<keyword evidence="5 6" id="KW-0472">Membrane</keyword>
<dbReference type="PANTHER" id="PTHR34187">
    <property type="entry name" value="FGR18P"/>
    <property type="match status" value="1"/>
</dbReference>
<evidence type="ECO:0000256" key="1">
    <source>
        <dbReference type="ARBA" id="ARBA00004651"/>
    </source>
</evidence>
<name>A0A0F7SIG3_PHARH</name>
<feature type="transmembrane region" description="Helical" evidence="6">
    <location>
        <begin position="175"/>
        <end position="195"/>
    </location>
</feature>
<dbReference type="Pfam" id="PF02656">
    <property type="entry name" value="DUF202"/>
    <property type="match status" value="1"/>
</dbReference>
<reference evidence="8" key="1">
    <citation type="submission" date="2014-08" db="EMBL/GenBank/DDBJ databases">
        <authorList>
            <person name="Sharma Rahul"/>
            <person name="Thines Marco"/>
        </authorList>
    </citation>
    <scope>NUCLEOTIDE SEQUENCE</scope>
</reference>
<keyword evidence="2" id="KW-1003">Cell membrane</keyword>
<dbReference type="InterPro" id="IPR052053">
    <property type="entry name" value="IM_YidH-like"/>
</dbReference>
<organism evidence="8">
    <name type="scientific">Phaffia rhodozyma</name>
    <name type="common">Yeast</name>
    <name type="synonym">Xanthophyllomyces dendrorhous</name>
    <dbReference type="NCBI Taxonomy" id="264483"/>
    <lineage>
        <taxon>Eukaryota</taxon>
        <taxon>Fungi</taxon>
        <taxon>Dikarya</taxon>
        <taxon>Basidiomycota</taxon>
        <taxon>Agaricomycotina</taxon>
        <taxon>Tremellomycetes</taxon>
        <taxon>Cystofilobasidiales</taxon>
        <taxon>Mrakiaceae</taxon>
        <taxon>Phaffia</taxon>
    </lineage>
</organism>
<sequence length="234" mass="25549">MLPWTVAEASSSSAAAGYTTFNTYRFPSNNTSQDTSCLLMPPSTVTNAANTAVDETSHNRNSPPRESFWVDLWHKSGVAALELENTGSVARDHLASERTFLAWLRTSLAFCSMGVALTQLFSLASPLTTDVLPMPKIETSDSSTLEQYETIEQIYQNILLAIAQSQSNRRYARPLGGILVAIGFLTLVIGVARYFRVQNLLIQNKFPATRLPVMSIFLLSGSMVVVVLGIVVAL</sequence>
<dbReference type="PANTHER" id="PTHR34187:SF2">
    <property type="entry name" value="DUF202 DOMAIN-CONTAINING PROTEIN"/>
    <property type="match status" value="1"/>
</dbReference>
<evidence type="ECO:0000256" key="4">
    <source>
        <dbReference type="ARBA" id="ARBA00022989"/>
    </source>
</evidence>
<proteinExistence type="predicted"/>
<dbReference type="AlphaFoldDB" id="A0A0F7SIG3"/>
<keyword evidence="4 6" id="KW-1133">Transmembrane helix</keyword>
<protein>
    <recommendedName>
        <fullName evidence="7">DUF202 domain-containing protein</fullName>
    </recommendedName>
</protein>
<dbReference type="GO" id="GO:0005886">
    <property type="term" value="C:plasma membrane"/>
    <property type="evidence" value="ECO:0007669"/>
    <property type="project" value="UniProtKB-SubCell"/>
</dbReference>
<evidence type="ECO:0000256" key="6">
    <source>
        <dbReference type="SAM" id="Phobius"/>
    </source>
</evidence>
<dbReference type="EMBL" id="LN483211">
    <property type="protein sequence ID" value="CDZ97528.1"/>
    <property type="molecule type" value="Genomic_DNA"/>
</dbReference>
<evidence type="ECO:0000313" key="8">
    <source>
        <dbReference type="EMBL" id="CDZ97528.1"/>
    </source>
</evidence>
<accession>A0A0F7SIG3</accession>
<feature type="transmembrane region" description="Helical" evidence="6">
    <location>
        <begin position="216"/>
        <end position="233"/>
    </location>
</feature>
<evidence type="ECO:0000256" key="2">
    <source>
        <dbReference type="ARBA" id="ARBA00022475"/>
    </source>
</evidence>
<dbReference type="InterPro" id="IPR003807">
    <property type="entry name" value="DUF202"/>
</dbReference>
<evidence type="ECO:0000256" key="5">
    <source>
        <dbReference type="ARBA" id="ARBA00023136"/>
    </source>
</evidence>
<feature type="domain" description="DUF202" evidence="7">
    <location>
        <begin position="91"/>
        <end position="199"/>
    </location>
</feature>
<evidence type="ECO:0000259" key="7">
    <source>
        <dbReference type="Pfam" id="PF02656"/>
    </source>
</evidence>
<keyword evidence="3 6" id="KW-0812">Transmembrane</keyword>
<comment type="subcellular location">
    <subcellularLocation>
        <location evidence="1">Cell membrane</location>
        <topology evidence="1">Multi-pass membrane protein</topology>
    </subcellularLocation>
</comment>
<evidence type="ECO:0000256" key="3">
    <source>
        <dbReference type="ARBA" id="ARBA00022692"/>
    </source>
</evidence>